<dbReference type="Proteomes" id="UP000460157">
    <property type="component" value="Unassembled WGS sequence"/>
</dbReference>
<evidence type="ECO:0000256" key="4">
    <source>
        <dbReference type="ARBA" id="ARBA00022833"/>
    </source>
</evidence>
<sequence>MMKHKAIVRRGNQCALEYLHEGAAGIGELIVAPEKVSICGTDIQILRGLRDDPALVVGHEGLAKVVEVGAGAVGFAVGDRVTINPTHPFDPDFLLGHNINGLLQQRVRIPRTAVSGGLVSHVSPRIPAARGTLIEPLAVVTYALECLRLEDPDSLLVVGDGLIGNLAAITAPRVLGEQVPIGMVHRTELGREWTQTHEPRVANGRTVRELEPALGKRIAVLSATHRAGTALGLTEAAQTLGARVVAAHLVGGLASGTISPELPGVDLHGVRAANTGGPWPPARVSFSSSERSTAVTGNRGVPNRRLEAAAILLEEPDFGDRADHLITHDQPLSKGVETLNSMLSTGSRVVDGELVIRLVIGMS</sequence>
<dbReference type="OrthoDB" id="9797931at2"/>
<comment type="similarity">
    <text evidence="2">Belongs to the zinc-containing alcohol dehydrogenase family.</text>
</comment>
<dbReference type="Gene3D" id="3.40.50.720">
    <property type="entry name" value="NAD(P)-binding Rossmann-like Domain"/>
    <property type="match status" value="1"/>
</dbReference>
<keyword evidence="3" id="KW-0479">Metal-binding</keyword>
<feature type="domain" description="Alcohol dehydrogenase-like N-terminal" evidence="6">
    <location>
        <begin position="27"/>
        <end position="88"/>
    </location>
</feature>
<dbReference type="AlphaFoldDB" id="A0A7K1UF39"/>
<dbReference type="InterPro" id="IPR013154">
    <property type="entry name" value="ADH-like_N"/>
</dbReference>
<keyword evidence="5" id="KW-0560">Oxidoreductase</keyword>
<evidence type="ECO:0000313" key="8">
    <source>
        <dbReference type="Proteomes" id="UP000460157"/>
    </source>
</evidence>
<dbReference type="Gene3D" id="3.90.180.10">
    <property type="entry name" value="Medium-chain alcohol dehydrogenases, catalytic domain"/>
    <property type="match status" value="1"/>
</dbReference>
<evidence type="ECO:0000256" key="1">
    <source>
        <dbReference type="ARBA" id="ARBA00001947"/>
    </source>
</evidence>
<comment type="cofactor">
    <cofactor evidence="1">
        <name>Zn(2+)</name>
        <dbReference type="ChEBI" id="CHEBI:29105"/>
    </cofactor>
</comment>
<dbReference type="RefSeq" id="WP_157320788.1">
    <property type="nucleotide sequence ID" value="NZ_BMFX01000005.1"/>
</dbReference>
<evidence type="ECO:0000256" key="3">
    <source>
        <dbReference type="ARBA" id="ARBA00022723"/>
    </source>
</evidence>
<dbReference type="GO" id="GO:0016491">
    <property type="term" value="F:oxidoreductase activity"/>
    <property type="evidence" value="ECO:0007669"/>
    <property type="project" value="UniProtKB-KW"/>
</dbReference>
<evidence type="ECO:0000313" key="7">
    <source>
        <dbReference type="EMBL" id="MVT25093.1"/>
    </source>
</evidence>
<proteinExistence type="inferred from homology"/>
<evidence type="ECO:0000259" key="6">
    <source>
        <dbReference type="Pfam" id="PF08240"/>
    </source>
</evidence>
<dbReference type="InterPro" id="IPR011032">
    <property type="entry name" value="GroES-like_sf"/>
</dbReference>
<dbReference type="PANTHER" id="PTHR43350:SF19">
    <property type="entry name" value="D-GULOSIDE 3-DEHYDROGENASE"/>
    <property type="match status" value="1"/>
</dbReference>
<evidence type="ECO:0000256" key="2">
    <source>
        <dbReference type="ARBA" id="ARBA00008072"/>
    </source>
</evidence>
<name>A0A7K1UF39_9MICC</name>
<organism evidence="7 8">
    <name type="scientific">Nesterenkonia alkaliphila</name>
    <dbReference type="NCBI Taxonomy" id="1463631"/>
    <lineage>
        <taxon>Bacteria</taxon>
        <taxon>Bacillati</taxon>
        <taxon>Actinomycetota</taxon>
        <taxon>Actinomycetes</taxon>
        <taxon>Micrococcales</taxon>
        <taxon>Micrococcaceae</taxon>
        <taxon>Nesterenkonia</taxon>
    </lineage>
</organism>
<gene>
    <name evidence="7" type="ORF">GNZ21_01720</name>
</gene>
<dbReference type="SUPFAM" id="SSF50129">
    <property type="entry name" value="GroES-like"/>
    <property type="match status" value="1"/>
</dbReference>
<protein>
    <submittedName>
        <fullName evidence="7">Alcohol dehydrogenase catalytic domain-containing protein</fullName>
    </submittedName>
</protein>
<keyword evidence="4" id="KW-0862">Zinc</keyword>
<dbReference type="Pfam" id="PF08240">
    <property type="entry name" value="ADH_N"/>
    <property type="match status" value="1"/>
</dbReference>
<comment type="caution">
    <text evidence="7">The sequence shown here is derived from an EMBL/GenBank/DDBJ whole genome shotgun (WGS) entry which is preliminary data.</text>
</comment>
<accession>A0A7K1UF39</accession>
<dbReference type="EMBL" id="WRPM01000011">
    <property type="protein sequence ID" value="MVT25093.1"/>
    <property type="molecule type" value="Genomic_DNA"/>
</dbReference>
<evidence type="ECO:0000256" key="5">
    <source>
        <dbReference type="ARBA" id="ARBA00023002"/>
    </source>
</evidence>
<reference evidence="7 8" key="1">
    <citation type="submission" date="2019-12" db="EMBL/GenBank/DDBJ databases">
        <title>Nesterenkonia muleiensis sp. nov., a novel actinobacterium isolated from sap of Populus euphratica.</title>
        <authorList>
            <person name="Wang R."/>
        </authorList>
    </citation>
    <scope>NUCLEOTIDE SEQUENCE [LARGE SCALE GENOMIC DNA]</scope>
    <source>
        <strain evidence="7 8">F10</strain>
    </source>
</reference>
<keyword evidence="8" id="KW-1185">Reference proteome</keyword>
<dbReference type="GO" id="GO:0046872">
    <property type="term" value="F:metal ion binding"/>
    <property type="evidence" value="ECO:0007669"/>
    <property type="project" value="UniProtKB-KW"/>
</dbReference>
<dbReference type="PANTHER" id="PTHR43350">
    <property type="entry name" value="NAD-DEPENDENT ALCOHOL DEHYDROGENASE"/>
    <property type="match status" value="1"/>
</dbReference>